<evidence type="ECO:0000313" key="3">
    <source>
        <dbReference type="EMBL" id="CEH14814.1"/>
    </source>
</evidence>
<sequence>MKSAASVSHSQPAEANQALSSTCASPVGTLNASGPPAEIGGLMGRLPFELWVKVMVQLDPKSITRCQRVSRCLKRYVDDSEDIWRCVAYQWKLIDSIYAPLPRNTGSPRPAEERLAQQNPLMSSATGYFDNIVSFRDLCRRHACLTSTWSTPDAFAQRGGQKGMRPQGSIHTRLPLTGPRYRKNNPFLGTGQDGEVQIDADLSATGYTVASINVLHGKVHLVDTLPLPQVSSNPIGNTHRKMGTLCSEGSRHIVMSYQKSSSGPTLRVMDSVNATTFHETASIDIAERFGSPVVARLRWPLCVMATTTADFLRADLAEDDEAGLGFILTLDLHRNSLVSSWQLETFDFVEHVDFDAVNNLVFLRREFGHIGVYRLLHDVEEEFTQLASVCSPFNFHLKVLHNVVGPWHVPSSSIRASQIYLGTALLNLCEDKASHRPLKVLWRCVEDSCLNPSAVERGTLAGHIREYSTLLSQESPRHVKMSTSIHFDSKNTTLIITHEWGLILIKGMRNASNASVTVGIIHYHVISEHSSSHRLGVEETQRAFSTGRVCQAMIQMPYKASALTHLILVDYDAFRLDTSWKWKKHPFENVKVWHIDQRSHQENVHKADARLYTTAQKRNKGWSCSDPFVGLHMDSTTIYTLRTRSGLEYMDFGLASRPRSRPRKVEESPLEKHLRRSRKEVKDFWSR</sequence>
<keyword evidence="4" id="KW-1185">Reference proteome</keyword>
<proteinExistence type="predicted"/>
<evidence type="ECO:0000256" key="1">
    <source>
        <dbReference type="SAM" id="MobiDB-lite"/>
    </source>
</evidence>
<dbReference type="InterPro" id="IPR001810">
    <property type="entry name" value="F-box_dom"/>
</dbReference>
<evidence type="ECO:0000259" key="2">
    <source>
        <dbReference type="PROSITE" id="PS50181"/>
    </source>
</evidence>
<name>A0A0P1BF96_9BASI</name>
<dbReference type="SMART" id="SM00256">
    <property type="entry name" value="FBOX"/>
    <property type="match status" value="1"/>
</dbReference>
<dbReference type="Proteomes" id="UP000054845">
    <property type="component" value="Unassembled WGS sequence"/>
</dbReference>
<dbReference type="SUPFAM" id="SSF81383">
    <property type="entry name" value="F-box domain"/>
    <property type="match status" value="1"/>
</dbReference>
<protein>
    <submittedName>
        <fullName evidence="3">F-box domain</fullName>
    </submittedName>
</protein>
<dbReference type="OrthoDB" id="10300671at2759"/>
<dbReference type="EMBL" id="CCYA01000248">
    <property type="protein sequence ID" value="CEH14814.1"/>
    <property type="molecule type" value="Genomic_DNA"/>
</dbReference>
<feature type="region of interest" description="Disordered" evidence="1">
    <location>
        <begin position="156"/>
        <end position="176"/>
    </location>
</feature>
<dbReference type="AlphaFoldDB" id="A0A0P1BF96"/>
<accession>A0A0P1BF96</accession>
<reference evidence="3 4" key="1">
    <citation type="submission" date="2014-09" db="EMBL/GenBank/DDBJ databases">
        <authorList>
            <person name="Magalhaes I.L.F."/>
            <person name="Oliveira U."/>
            <person name="Santos F.R."/>
            <person name="Vidigal T.H.D.A."/>
            <person name="Brescovit A.D."/>
            <person name="Santos A.J."/>
        </authorList>
    </citation>
    <scope>NUCLEOTIDE SEQUENCE [LARGE SCALE GENOMIC DNA]</scope>
</reference>
<feature type="domain" description="F-box" evidence="2">
    <location>
        <begin position="40"/>
        <end position="87"/>
    </location>
</feature>
<dbReference type="PROSITE" id="PS50181">
    <property type="entry name" value="FBOX"/>
    <property type="match status" value="1"/>
</dbReference>
<dbReference type="InterPro" id="IPR036047">
    <property type="entry name" value="F-box-like_dom_sf"/>
</dbReference>
<evidence type="ECO:0000313" key="4">
    <source>
        <dbReference type="Proteomes" id="UP000054845"/>
    </source>
</evidence>
<dbReference type="Pfam" id="PF12937">
    <property type="entry name" value="F-box-like"/>
    <property type="match status" value="1"/>
</dbReference>
<organism evidence="3 4">
    <name type="scientific">Ceraceosorus bombacis</name>
    <dbReference type="NCBI Taxonomy" id="401625"/>
    <lineage>
        <taxon>Eukaryota</taxon>
        <taxon>Fungi</taxon>
        <taxon>Dikarya</taxon>
        <taxon>Basidiomycota</taxon>
        <taxon>Ustilaginomycotina</taxon>
        <taxon>Exobasidiomycetes</taxon>
        <taxon>Ceraceosorales</taxon>
        <taxon>Ceraceosoraceae</taxon>
        <taxon>Ceraceosorus</taxon>
    </lineage>
</organism>
<dbReference type="Gene3D" id="1.20.1280.50">
    <property type="match status" value="1"/>
</dbReference>